<feature type="signal peptide" evidence="2">
    <location>
        <begin position="1"/>
        <end position="21"/>
    </location>
</feature>
<reference evidence="4" key="2">
    <citation type="submission" date="2018-06" db="EMBL/GenBank/DDBJ databases">
        <title>Genome sequence of Rhodanobacteraceae bacterium strain Dysh456.</title>
        <authorList>
            <person name="Fukui M."/>
        </authorList>
    </citation>
    <scope>NUCLEOTIDE SEQUENCE [LARGE SCALE GENOMIC DNA]</scope>
    <source>
        <strain evidence="4">Dysh456</strain>
    </source>
</reference>
<reference evidence="4" key="1">
    <citation type="submission" date="2018-04" db="EMBL/GenBank/DDBJ databases">
        <authorList>
            <person name="Watanabe M."/>
            <person name="Kojima H."/>
        </authorList>
    </citation>
    <scope>NUCLEOTIDE SEQUENCE [LARGE SCALE GENOMIC DNA]</scope>
    <source>
        <strain evidence="4">Dysh456</strain>
    </source>
</reference>
<evidence type="ECO:0008006" key="5">
    <source>
        <dbReference type="Google" id="ProtNLM"/>
    </source>
</evidence>
<keyword evidence="2" id="KW-0732">Signal</keyword>
<evidence type="ECO:0000313" key="4">
    <source>
        <dbReference type="Proteomes" id="UP000270530"/>
    </source>
</evidence>
<protein>
    <recommendedName>
        <fullName evidence="5">Zinc resistance-associated protein</fullName>
    </recommendedName>
</protein>
<evidence type="ECO:0000256" key="2">
    <source>
        <dbReference type="SAM" id="SignalP"/>
    </source>
</evidence>
<name>A0A2Z6E8Y0_9GAMM</name>
<proteinExistence type="predicted"/>
<dbReference type="AlphaFoldDB" id="A0A2Z6E8Y0"/>
<feature type="chain" id="PRO_5016293002" description="Zinc resistance-associated protein" evidence="2">
    <location>
        <begin position="22"/>
        <end position="139"/>
    </location>
</feature>
<dbReference type="Proteomes" id="UP000270530">
    <property type="component" value="Chromosome"/>
</dbReference>
<dbReference type="KEGG" id="rbd:ALSL_2687"/>
<accession>A0A2Z6E8Y0</accession>
<evidence type="ECO:0000313" key="3">
    <source>
        <dbReference type="EMBL" id="BBD81311.1"/>
    </source>
</evidence>
<dbReference type="EMBL" id="AP018560">
    <property type="protein sequence ID" value="BBD81311.1"/>
    <property type="molecule type" value="Genomic_DNA"/>
</dbReference>
<feature type="region of interest" description="Disordered" evidence="1">
    <location>
        <begin position="118"/>
        <end position="139"/>
    </location>
</feature>
<sequence>MSRYLVLAGCACLAVAGAALAQTATTPPAPPSAGSQHVPDPERQLERLSRKLDLAPGQQAQLRPILERRRQDLEAVRADTSLSPAERRAKAAQILRDSERQIESVLTDSQRQQWQALRQSMRQHHPGRAPAAAASTVDH</sequence>
<dbReference type="RefSeq" id="WP_126539880.1">
    <property type="nucleotide sequence ID" value="NZ_AP018560.1"/>
</dbReference>
<gene>
    <name evidence="3" type="ORF">ALSL_2687</name>
</gene>
<dbReference type="OrthoDB" id="5955471at2"/>
<keyword evidence="4" id="KW-1185">Reference proteome</keyword>
<organism evidence="3 4">
    <name type="scientific">Aerosticca soli</name>
    <dbReference type="NCBI Taxonomy" id="2010829"/>
    <lineage>
        <taxon>Bacteria</taxon>
        <taxon>Pseudomonadati</taxon>
        <taxon>Pseudomonadota</taxon>
        <taxon>Gammaproteobacteria</taxon>
        <taxon>Lysobacterales</taxon>
        <taxon>Rhodanobacteraceae</taxon>
        <taxon>Aerosticca</taxon>
    </lineage>
</organism>
<evidence type="ECO:0000256" key="1">
    <source>
        <dbReference type="SAM" id="MobiDB-lite"/>
    </source>
</evidence>